<keyword evidence="1 3" id="KW-0807">Transducer</keyword>
<dbReference type="InterPro" id="IPR004089">
    <property type="entry name" value="MCPsignal_dom"/>
</dbReference>
<feature type="domain" description="Methyl-accepting transducer" evidence="5">
    <location>
        <begin position="30"/>
        <end position="269"/>
    </location>
</feature>
<dbReference type="Pfam" id="PF00015">
    <property type="entry name" value="MCPsignal"/>
    <property type="match status" value="1"/>
</dbReference>
<evidence type="ECO:0000256" key="2">
    <source>
        <dbReference type="ARBA" id="ARBA00029447"/>
    </source>
</evidence>
<dbReference type="GO" id="GO:0006935">
    <property type="term" value="P:chemotaxis"/>
    <property type="evidence" value="ECO:0007669"/>
    <property type="project" value="InterPro"/>
</dbReference>
<dbReference type="GO" id="GO:0016020">
    <property type="term" value="C:membrane"/>
    <property type="evidence" value="ECO:0007669"/>
    <property type="project" value="InterPro"/>
</dbReference>
<evidence type="ECO:0000313" key="6">
    <source>
        <dbReference type="EMBL" id="PND36031.1"/>
    </source>
</evidence>
<evidence type="ECO:0000259" key="5">
    <source>
        <dbReference type="PROSITE" id="PS50111"/>
    </source>
</evidence>
<comment type="similarity">
    <text evidence="2">Belongs to the methyl-accepting chemotaxis (MCP) protein family.</text>
</comment>
<dbReference type="GO" id="GO:0004888">
    <property type="term" value="F:transmembrane signaling receptor activity"/>
    <property type="evidence" value="ECO:0007669"/>
    <property type="project" value="InterPro"/>
</dbReference>
<name>A0A2N8KRE3_9BURK</name>
<sequence length="458" mass="49007">MFFGSKRQSATRSSVPIAHHESAAGAAAPSTQALTQLLGSLSRSVSHVGRDAAEVRGVLDDTQKVVDAQAQAMAALSGELGQVRQAQQGISRASEQSRQAVQRARQALSGVGDEVGGIVQTLHEVADAASDISKIALQTRLVAFNASVEAKRAGEAGLGFGVVADAVKDLAGKVDGSSKAIMSTLSALDARIERFSIELRSASGGLAQQSAIHQAFAAVEQDVLHIADAARQSEQISASLGARADELAADIQQARGSLQVATACSDRFLKLSEELIEQIAGSGVEVEDARFIAAAQQAAARISALLEEAVARRQISMAQLFDERYRPLAGSDPAQHLTDFVELTDRLFPAVQEPVLQLDDKIVFCIAVDRNGYVPTHNKKYCQPQRPGDVVWNSANSRYRRIFNDRTGLASARNQRPFLLQTYRRDMGGGRFVLLKEASAPITVQGRHWGGLRLAFGF</sequence>
<reference evidence="6 7" key="1">
    <citation type="submission" date="2018-01" db="EMBL/GenBank/DDBJ databases">
        <title>Draft genome sequence of Paucibacter aquatile CR182 isolated from freshwater of the Nakdong River.</title>
        <authorList>
            <person name="Choi A."/>
            <person name="Chung E.J."/>
        </authorList>
    </citation>
    <scope>NUCLEOTIDE SEQUENCE [LARGE SCALE GENOMIC DNA]</scope>
    <source>
        <strain evidence="6 7">CR182</strain>
    </source>
</reference>
<evidence type="ECO:0000256" key="1">
    <source>
        <dbReference type="ARBA" id="ARBA00023224"/>
    </source>
</evidence>
<dbReference type="RefSeq" id="WP_102769808.1">
    <property type="nucleotide sequence ID" value="NZ_POSP01000004.1"/>
</dbReference>
<organism evidence="6 7">
    <name type="scientific">Kinneretia aquatilis</name>
    <dbReference type="NCBI Taxonomy" id="2070761"/>
    <lineage>
        <taxon>Bacteria</taxon>
        <taxon>Pseudomonadati</taxon>
        <taxon>Pseudomonadota</taxon>
        <taxon>Betaproteobacteria</taxon>
        <taxon>Burkholderiales</taxon>
        <taxon>Sphaerotilaceae</taxon>
        <taxon>Roseateles</taxon>
    </lineage>
</organism>
<feature type="compositionally biased region" description="Polar residues" evidence="4">
    <location>
        <begin position="1"/>
        <end position="14"/>
    </location>
</feature>
<feature type="region of interest" description="Disordered" evidence="4">
    <location>
        <begin position="1"/>
        <end position="28"/>
    </location>
</feature>
<dbReference type="SUPFAM" id="SSF58104">
    <property type="entry name" value="Methyl-accepting chemotaxis protein (MCP) signaling domain"/>
    <property type="match status" value="1"/>
</dbReference>
<dbReference type="OrthoDB" id="2489132at2"/>
<dbReference type="PROSITE" id="PS50111">
    <property type="entry name" value="CHEMOTAXIS_TRANSDUC_2"/>
    <property type="match status" value="1"/>
</dbReference>
<dbReference type="Gene3D" id="1.10.287.950">
    <property type="entry name" value="Methyl-accepting chemotaxis protein"/>
    <property type="match status" value="1"/>
</dbReference>
<proteinExistence type="inferred from homology"/>
<dbReference type="PRINTS" id="PR00260">
    <property type="entry name" value="CHEMTRNSDUCR"/>
</dbReference>
<accession>A0A2N8KRE3</accession>
<dbReference type="GO" id="GO:0007165">
    <property type="term" value="P:signal transduction"/>
    <property type="evidence" value="ECO:0007669"/>
    <property type="project" value="UniProtKB-KW"/>
</dbReference>
<keyword evidence="7" id="KW-1185">Reference proteome</keyword>
<protein>
    <submittedName>
        <fullName evidence="6">Chemotaxis protein</fullName>
    </submittedName>
</protein>
<dbReference type="Proteomes" id="UP000235916">
    <property type="component" value="Unassembled WGS sequence"/>
</dbReference>
<dbReference type="AlphaFoldDB" id="A0A2N8KRE3"/>
<dbReference type="PANTHER" id="PTHR32089">
    <property type="entry name" value="METHYL-ACCEPTING CHEMOTAXIS PROTEIN MCPB"/>
    <property type="match status" value="1"/>
</dbReference>
<gene>
    <name evidence="6" type="ORF">C1O66_20030</name>
</gene>
<dbReference type="SMART" id="SM00283">
    <property type="entry name" value="MA"/>
    <property type="match status" value="1"/>
</dbReference>
<dbReference type="PANTHER" id="PTHR32089:SF112">
    <property type="entry name" value="LYSOZYME-LIKE PROTEIN-RELATED"/>
    <property type="match status" value="1"/>
</dbReference>
<evidence type="ECO:0000256" key="4">
    <source>
        <dbReference type="SAM" id="MobiDB-lite"/>
    </source>
</evidence>
<evidence type="ECO:0000313" key="7">
    <source>
        <dbReference type="Proteomes" id="UP000235916"/>
    </source>
</evidence>
<comment type="caution">
    <text evidence="6">The sequence shown here is derived from an EMBL/GenBank/DDBJ whole genome shotgun (WGS) entry which is preliminary data.</text>
</comment>
<dbReference type="EMBL" id="POSP01000004">
    <property type="protein sequence ID" value="PND36031.1"/>
    <property type="molecule type" value="Genomic_DNA"/>
</dbReference>
<dbReference type="InterPro" id="IPR004090">
    <property type="entry name" value="Chemotax_Me-accpt_rcpt"/>
</dbReference>
<evidence type="ECO:0000256" key="3">
    <source>
        <dbReference type="PROSITE-ProRule" id="PRU00284"/>
    </source>
</evidence>